<protein>
    <submittedName>
        <fullName evidence="3">YlmH/Sll1252 family protein</fullName>
    </submittedName>
</protein>
<sequence>MNREEELFKKRLKDLASAADRRGIAVFTDFMNLNELNIFHSCTREFGYVSYQLFGGYEHAERQIAAFLPDALSYSYDFPIISLKIRPLQKKFAEDLSHRDYLGALLNLGVDRSKIGDILVGEKEAIFFCEEGIAPFLQQELTRVRHTPVLVEEAAPDEIQVTEHTEVVRGTVSTVRLDSVMSVALKASRSSLVSLIEEGKVFVNGRLATSNGCQLKENDLISVRGNGRFRLLTLGGQTKKGRCVIEIEKYL</sequence>
<dbReference type="Gene3D" id="3.30.1370.160">
    <property type="match status" value="1"/>
</dbReference>
<accession>A0AAE3J597</accession>
<dbReference type="SUPFAM" id="SSF55174">
    <property type="entry name" value="Alpha-L RNA-binding motif"/>
    <property type="match status" value="1"/>
</dbReference>
<dbReference type="SMART" id="SM00363">
    <property type="entry name" value="S4"/>
    <property type="match status" value="1"/>
</dbReference>
<evidence type="ECO:0000313" key="3">
    <source>
        <dbReference type="EMBL" id="MCC2188997.1"/>
    </source>
</evidence>
<keyword evidence="4" id="KW-1185">Reference proteome</keyword>
<keyword evidence="1" id="KW-0694">RNA-binding</keyword>
<dbReference type="InterPro" id="IPR012677">
    <property type="entry name" value="Nucleotide-bd_a/b_plait_sf"/>
</dbReference>
<dbReference type="InterPro" id="IPR002942">
    <property type="entry name" value="S4_RNA-bd"/>
</dbReference>
<dbReference type="GO" id="GO:0003723">
    <property type="term" value="F:RNA binding"/>
    <property type="evidence" value="ECO:0007669"/>
    <property type="project" value="UniProtKB-KW"/>
</dbReference>
<feature type="domain" description="RNA-binding S4" evidence="2">
    <location>
        <begin position="175"/>
        <end position="236"/>
    </location>
</feature>
<dbReference type="PROSITE" id="PS50889">
    <property type="entry name" value="S4"/>
    <property type="match status" value="1"/>
</dbReference>
<dbReference type="EMBL" id="JAJEPR010000004">
    <property type="protein sequence ID" value="MCC2188997.1"/>
    <property type="molecule type" value="Genomic_DNA"/>
</dbReference>
<dbReference type="InterPro" id="IPR036986">
    <property type="entry name" value="S4_RNA-bd_sf"/>
</dbReference>
<dbReference type="Proteomes" id="UP001197875">
    <property type="component" value="Unassembled WGS sequence"/>
</dbReference>
<dbReference type="AlphaFoldDB" id="A0AAE3J597"/>
<dbReference type="InterPro" id="IPR040591">
    <property type="entry name" value="RqcP2_RBD"/>
</dbReference>
<dbReference type="Gene3D" id="3.30.70.330">
    <property type="match status" value="1"/>
</dbReference>
<evidence type="ECO:0000259" key="2">
    <source>
        <dbReference type="SMART" id="SM00363"/>
    </source>
</evidence>
<proteinExistence type="predicted"/>
<reference evidence="3 4" key="1">
    <citation type="submission" date="2021-10" db="EMBL/GenBank/DDBJ databases">
        <title>Anaerobic single-cell dispensing facilitates the cultivation of human gut bacteria.</title>
        <authorList>
            <person name="Afrizal A."/>
        </authorList>
    </citation>
    <scope>NUCLEOTIDE SEQUENCE [LARGE SCALE GENOMIC DNA]</scope>
    <source>
        <strain evidence="3 4">CLA-AA-H277</strain>
    </source>
</reference>
<dbReference type="CDD" id="cd00165">
    <property type="entry name" value="S4"/>
    <property type="match status" value="1"/>
</dbReference>
<comment type="caution">
    <text evidence="3">The sequence shown here is derived from an EMBL/GenBank/DDBJ whole genome shotgun (WGS) entry which is preliminary data.</text>
</comment>
<name>A0AAE3J597_9FIRM</name>
<dbReference type="Pfam" id="PF01479">
    <property type="entry name" value="S4"/>
    <property type="match status" value="1"/>
</dbReference>
<organism evidence="3 4">
    <name type="scientific">Fusicatenibacter faecihominis</name>
    <dbReference type="NCBI Taxonomy" id="2881276"/>
    <lineage>
        <taxon>Bacteria</taxon>
        <taxon>Bacillati</taxon>
        <taxon>Bacillota</taxon>
        <taxon>Clostridia</taxon>
        <taxon>Lachnospirales</taxon>
        <taxon>Lachnospiraceae</taxon>
        <taxon>Fusicatenibacter</taxon>
    </lineage>
</organism>
<dbReference type="Gene3D" id="3.10.290.10">
    <property type="entry name" value="RNA-binding S4 domain"/>
    <property type="match status" value="1"/>
</dbReference>
<dbReference type="Pfam" id="PF17774">
    <property type="entry name" value="YlmH_RBD"/>
    <property type="match status" value="1"/>
</dbReference>
<gene>
    <name evidence="3" type="ORF">LKD71_04010</name>
</gene>
<evidence type="ECO:0000256" key="1">
    <source>
        <dbReference type="PROSITE-ProRule" id="PRU00182"/>
    </source>
</evidence>
<evidence type="ECO:0000313" key="4">
    <source>
        <dbReference type="Proteomes" id="UP001197875"/>
    </source>
</evidence>
<dbReference type="RefSeq" id="WP_227614444.1">
    <property type="nucleotide sequence ID" value="NZ_JAJEPR010000004.1"/>
</dbReference>